<accession>A0A2R6W4R9</accession>
<protein>
    <submittedName>
        <fullName evidence="2">Uncharacterized protein</fullName>
    </submittedName>
</protein>
<sequence>MDGGGDTPARERGDRRRRRRRHEHEQERRNGCVESASGGCLVRRVWASELGPGLGGTMRTPESVLSMTDGVNRGAPFPRTSRKPIDSVVHSCLRITTHPKEFTEIHRLCTDAQEQRVHEKHSELESNKSRAWGKDLTRLPTPPHPTRPSECPQAFTYLHATEASVEGDEKLSDPEMNRASFIPSLGFTPALPNAASHSRSNHSIKSPASFLPHECRIIKKSRPPLNPAERETPPSLPAPVHSSQVGGNHWAVETAVHDLRRPSRNRVLSYYGRLRHLLQYCRIRCTLDDPLIQMPGHRVIRCEHREASSPSACSTAAID</sequence>
<dbReference type="AlphaFoldDB" id="A0A2R6W4R9"/>
<name>A0A2R6W4R9_MARPO</name>
<evidence type="ECO:0000313" key="3">
    <source>
        <dbReference type="Proteomes" id="UP000244005"/>
    </source>
</evidence>
<gene>
    <name evidence="2" type="ORF">MARPO_0154s0019</name>
</gene>
<feature type="region of interest" description="Disordered" evidence="1">
    <location>
        <begin position="1"/>
        <end position="31"/>
    </location>
</feature>
<dbReference type="EMBL" id="KZ772824">
    <property type="protein sequence ID" value="PTQ28792.1"/>
    <property type="molecule type" value="Genomic_DNA"/>
</dbReference>
<keyword evidence="3" id="KW-1185">Reference proteome</keyword>
<dbReference type="Proteomes" id="UP000244005">
    <property type="component" value="Unassembled WGS sequence"/>
</dbReference>
<organism evidence="2 3">
    <name type="scientific">Marchantia polymorpha</name>
    <name type="common">Common liverwort</name>
    <name type="synonym">Marchantia aquatica</name>
    <dbReference type="NCBI Taxonomy" id="3197"/>
    <lineage>
        <taxon>Eukaryota</taxon>
        <taxon>Viridiplantae</taxon>
        <taxon>Streptophyta</taxon>
        <taxon>Embryophyta</taxon>
        <taxon>Marchantiophyta</taxon>
        <taxon>Marchantiopsida</taxon>
        <taxon>Marchantiidae</taxon>
        <taxon>Marchantiales</taxon>
        <taxon>Marchantiaceae</taxon>
        <taxon>Marchantia</taxon>
    </lineage>
</organism>
<proteinExistence type="predicted"/>
<reference evidence="3" key="1">
    <citation type="journal article" date="2017" name="Cell">
        <title>Insights into land plant evolution garnered from the Marchantia polymorpha genome.</title>
        <authorList>
            <person name="Bowman J.L."/>
            <person name="Kohchi T."/>
            <person name="Yamato K.T."/>
            <person name="Jenkins J."/>
            <person name="Shu S."/>
            <person name="Ishizaki K."/>
            <person name="Yamaoka S."/>
            <person name="Nishihama R."/>
            <person name="Nakamura Y."/>
            <person name="Berger F."/>
            <person name="Adam C."/>
            <person name="Aki S.S."/>
            <person name="Althoff F."/>
            <person name="Araki T."/>
            <person name="Arteaga-Vazquez M.A."/>
            <person name="Balasubrmanian S."/>
            <person name="Barry K."/>
            <person name="Bauer D."/>
            <person name="Boehm C.R."/>
            <person name="Briginshaw L."/>
            <person name="Caballero-Perez J."/>
            <person name="Catarino B."/>
            <person name="Chen F."/>
            <person name="Chiyoda S."/>
            <person name="Chovatia M."/>
            <person name="Davies K.M."/>
            <person name="Delmans M."/>
            <person name="Demura T."/>
            <person name="Dierschke T."/>
            <person name="Dolan L."/>
            <person name="Dorantes-Acosta A.E."/>
            <person name="Eklund D.M."/>
            <person name="Florent S.N."/>
            <person name="Flores-Sandoval E."/>
            <person name="Fujiyama A."/>
            <person name="Fukuzawa H."/>
            <person name="Galik B."/>
            <person name="Grimanelli D."/>
            <person name="Grimwood J."/>
            <person name="Grossniklaus U."/>
            <person name="Hamada T."/>
            <person name="Haseloff J."/>
            <person name="Hetherington A.J."/>
            <person name="Higo A."/>
            <person name="Hirakawa Y."/>
            <person name="Hundley H.N."/>
            <person name="Ikeda Y."/>
            <person name="Inoue K."/>
            <person name="Inoue S.I."/>
            <person name="Ishida S."/>
            <person name="Jia Q."/>
            <person name="Kakita M."/>
            <person name="Kanazawa T."/>
            <person name="Kawai Y."/>
            <person name="Kawashima T."/>
            <person name="Kennedy M."/>
            <person name="Kinose K."/>
            <person name="Kinoshita T."/>
            <person name="Kohara Y."/>
            <person name="Koide E."/>
            <person name="Komatsu K."/>
            <person name="Kopischke S."/>
            <person name="Kubo M."/>
            <person name="Kyozuka J."/>
            <person name="Lagercrantz U."/>
            <person name="Lin S.S."/>
            <person name="Lindquist E."/>
            <person name="Lipzen A.M."/>
            <person name="Lu C.W."/>
            <person name="De Luna E."/>
            <person name="Martienssen R.A."/>
            <person name="Minamino N."/>
            <person name="Mizutani M."/>
            <person name="Mizutani M."/>
            <person name="Mochizuki N."/>
            <person name="Monte I."/>
            <person name="Mosher R."/>
            <person name="Nagasaki H."/>
            <person name="Nakagami H."/>
            <person name="Naramoto S."/>
            <person name="Nishitani K."/>
            <person name="Ohtani M."/>
            <person name="Okamoto T."/>
            <person name="Okumura M."/>
            <person name="Phillips J."/>
            <person name="Pollak B."/>
            <person name="Reinders A."/>
            <person name="Rovekamp M."/>
            <person name="Sano R."/>
            <person name="Sawa S."/>
            <person name="Schmid M.W."/>
            <person name="Shirakawa M."/>
            <person name="Solano R."/>
            <person name="Spunde A."/>
            <person name="Suetsugu N."/>
            <person name="Sugano S."/>
            <person name="Sugiyama A."/>
            <person name="Sun R."/>
            <person name="Suzuki Y."/>
            <person name="Takenaka M."/>
            <person name="Takezawa D."/>
            <person name="Tomogane H."/>
            <person name="Tsuzuki M."/>
            <person name="Ueda T."/>
            <person name="Umeda M."/>
            <person name="Ward J.M."/>
            <person name="Watanabe Y."/>
            <person name="Yazaki K."/>
            <person name="Yokoyama R."/>
            <person name="Yoshitake Y."/>
            <person name="Yotsui I."/>
            <person name="Zachgo S."/>
            <person name="Schmutz J."/>
        </authorList>
    </citation>
    <scope>NUCLEOTIDE SEQUENCE [LARGE SCALE GENOMIC DNA]</scope>
    <source>
        <strain evidence="3">Tak-1</strain>
    </source>
</reference>
<feature type="region of interest" description="Disordered" evidence="1">
    <location>
        <begin position="223"/>
        <end position="244"/>
    </location>
</feature>
<evidence type="ECO:0000256" key="1">
    <source>
        <dbReference type="SAM" id="MobiDB-lite"/>
    </source>
</evidence>
<evidence type="ECO:0000313" key="2">
    <source>
        <dbReference type="EMBL" id="PTQ28792.1"/>
    </source>
</evidence>